<dbReference type="OrthoDB" id="9805159at2"/>
<dbReference type="SMART" id="SM00642">
    <property type="entry name" value="Aamy"/>
    <property type="match status" value="1"/>
</dbReference>
<dbReference type="HOGENOM" id="CLU_006462_7_3_0"/>
<evidence type="ECO:0000256" key="2">
    <source>
        <dbReference type="ARBA" id="ARBA00023295"/>
    </source>
</evidence>
<dbReference type="InterPro" id="IPR015171">
    <property type="entry name" value="Cyc-maltodext_N"/>
</dbReference>
<dbReference type="GO" id="GO:0016798">
    <property type="term" value="F:hydrolase activity, acting on glycosyl bonds"/>
    <property type="evidence" value="ECO:0007669"/>
    <property type="project" value="UniProtKB-KW"/>
</dbReference>
<evidence type="ECO:0000256" key="3">
    <source>
        <dbReference type="SAM" id="MobiDB-lite"/>
    </source>
</evidence>
<dbReference type="eggNOG" id="COG0366">
    <property type="taxonomic scope" value="Bacteria"/>
</dbReference>
<dbReference type="SUPFAM" id="SSF51445">
    <property type="entry name" value="(Trans)glycosidases"/>
    <property type="match status" value="1"/>
</dbReference>
<dbReference type="InterPro" id="IPR017853">
    <property type="entry name" value="GH"/>
</dbReference>
<dbReference type="Gene3D" id="2.60.40.1180">
    <property type="entry name" value="Golgi alpha-mannosidase II"/>
    <property type="match status" value="1"/>
</dbReference>
<dbReference type="Proteomes" id="UP000006056">
    <property type="component" value="Chromosome"/>
</dbReference>
<keyword evidence="7" id="KW-1185">Reference proteome</keyword>
<dbReference type="AlphaFoldDB" id="I3ZE70"/>
<evidence type="ECO:0000313" key="7">
    <source>
        <dbReference type="Proteomes" id="UP000006056"/>
    </source>
</evidence>
<dbReference type="SUPFAM" id="SSF51011">
    <property type="entry name" value="Glycosyl hydrolase domain"/>
    <property type="match status" value="1"/>
</dbReference>
<dbReference type="PANTHER" id="PTHR10357">
    <property type="entry name" value="ALPHA-AMYLASE FAMILY MEMBER"/>
    <property type="match status" value="1"/>
</dbReference>
<dbReference type="Gene3D" id="3.20.20.80">
    <property type="entry name" value="Glycosidases"/>
    <property type="match status" value="1"/>
</dbReference>
<evidence type="ECO:0000313" key="6">
    <source>
        <dbReference type="EMBL" id="AFL87538.1"/>
    </source>
</evidence>
<dbReference type="InterPro" id="IPR014756">
    <property type="entry name" value="Ig_E-set"/>
</dbReference>
<feature type="domain" description="Glycosyl hydrolase family 13 catalytic" evidence="5">
    <location>
        <begin position="128"/>
        <end position="523"/>
    </location>
</feature>
<dbReference type="GO" id="GO:0005975">
    <property type="term" value="P:carbohydrate metabolic process"/>
    <property type="evidence" value="ECO:0007669"/>
    <property type="project" value="InterPro"/>
</dbReference>
<gene>
    <name evidence="6" type="ordered locus">Terro_1228</name>
</gene>
<accession>I3ZE70</accession>
<keyword evidence="2 6" id="KW-0326">Glycosidase</keyword>
<dbReference type="Pfam" id="PF00128">
    <property type="entry name" value="Alpha-amylase"/>
    <property type="match status" value="1"/>
</dbReference>
<feature type="compositionally biased region" description="Basic and acidic residues" evidence="3">
    <location>
        <begin position="138"/>
        <end position="150"/>
    </location>
</feature>
<dbReference type="STRING" id="926566.Terro_1228"/>
<keyword evidence="4" id="KW-0732">Signal</keyword>
<dbReference type="KEGG" id="trs:Terro_1228"/>
<sequence>MFARPVVASCLSLIFASALSLHAQAPRITKVDPPNWWVNMPAPMLLINGEHLNGAKFSVGGLPIERTTISDNGHWAELWLAKDATSVGDLRITAQTTQGKAEVPFRFEPRRAANDGFAGFSSRDVMYLIMTDRFADGDKTNDGPDAKDSADSAAAQAQRKEGRGWHGGDLRGIEQHLDYLQALGINTVWITPVYQNHDHDSYHGYGATDMYAVDEHYGSLEDLKSLSKALHARGMKLVLDTVPNHVGPMHPWVNDEPEPTWFHGTKVKHTVAQMDFQPLTNSHAPWSTQRDVTEGWFVDTLPDNNQSNPANAKYLVQNAIWWTEQAGLDGLRIDTFPYVQRDFWTQFNSTLRTLYPKLTSVGEVSGTDPIINSSFAGGVTRDGVDTGLWTPLDYPLHFAIRNAFTGASPMTELVTILRQDSLYPHPERLVPFLDNHDLIRFASEPNATLAGGKLAMTFLLTVRGMPQLYAGNEIYMDGYQDPDNRHDFPGGFANASNDVFQASTRQPVQKEMFDWTSGLLALRSKTPALQTGTLQILYASTDSLVYTRTEGKQRVLIAIHRGSEDVTLHLPTLDTSITGANAATRLYGEGELTFGSGDVAVALPANSALIAEIQ</sequence>
<proteinExistence type="predicted"/>
<protein>
    <submittedName>
        <fullName evidence="6">Glycosidase</fullName>
    </submittedName>
</protein>
<feature type="compositionally biased region" description="Basic and acidic residues" evidence="3">
    <location>
        <begin position="158"/>
        <end position="167"/>
    </location>
</feature>
<dbReference type="Pfam" id="PF09087">
    <property type="entry name" value="Cyc-maltodext_N"/>
    <property type="match status" value="1"/>
</dbReference>
<feature type="chain" id="PRO_5003683980" evidence="4">
    <location>
        <begin position="24"/>
        <end position="614"/>
    </location>
</feature>
<dbReference type="RefSeq" id="WP_014785107.1">
    <property type="nucleotide sequence ID" value="NC_018014.1"/>
</dbReference>
<dbReference type="InterPro" id="IPR013783">
    <property type="entry name" value="Ig-like_fold"/>
</dbReference>
<dbReference type="Gene3D" id="2.60.40.10">
    <property type="entry name" value="Immunoglobulins"/>
    <property type="match status" value="1"/>
</dbReference>
<reference evidence="6 7" key="1">
    <citation type="submission" date="2012-06" db="EMBL/GenBank/DDBJ databases">
        <title>Complete genome of Terriglobus roseus DSM 18391.</title>
        <authorList>
            <consortium name="US DOE Joint Genome Institute (JGI-PGF)"/>
            <person name="Lucas S."/>
            <person name="Copeland A."/>
            <person name="Lapidus A."/>
            <person name="Glavina del Rio T."/>
            <person name="Dalin E."/>
            <person name="Tice H."/>
            <person name="Bruce D."/>
            <person name="Goodwin L."/>
            <person name="Pitluck S."/>
            <person name="Peters L."/>
            <person name="Mikhailova N."/>
            <person name="Munk A.C.C."/>
            <person name="Kyrpides N."/>
            <person name="Mavromatis K."/>
            <person name="Ivanova N."/>
            <person name="Brettin T."/>
            <person name="Detter J.C."/>
            <person name="Han C."/>
            <person name="Larimer F."/>
            <person name="Land M."/>
            <person name="Hauser L."/>
            <person name="Markowitz V."/>
            <person name="Cheng J.-F."/>
            <person name="Hugenholtz P."/>
            <person name="Woyke T."/>
            <person name="Wu D."/>
            <person name="Brambilla E."/>
            <person name="Klenk H.-P."/>
            <person name="Eisen J.A."/>
        </authorList>
    </citation>
    <scope>NUCLEOTIDE SEQUENCE [LARGE SCALE GENOMIC DNA]</scope>
    <source>
        <strain evidence="7">DSM 18391 / NRRL B-41598 / KBS 63</strain>
    </source>
</reference>
<evidence type="ECO:0000256" key="4">
    <source>
        <dbReference type="SAM" id="SignalP"/>
    </source>
</evidence>
<name>I3ZE70_TERRK</name>
<feature type="signal peptide" evidence="4">
    <location>
        <begin position="1"/>
        <end position="23"/>
    </location>
</feature>
<keyword evidence="1" id="KW-0378">Hydrolase</keyword>
<dbReference type="PANTHER" id="PTHR10357:SF210">
    <property type="entry name" value="MALTODEXTRIN GLUCOSIDASE"/>
    <property type="match status" value="1"/>
</dbReference>
<organism evidence="6 7">
    <name type="scientific">Terriglobus roseus (strain DSM 18391 / NRRL B-41598 / KBS 63)</name>
    <dbReference type="NCBI Taxonomy" id="926566"/>
    <lineage>
        <taxon>Bacteria</taxon>
        <taxon>Pseudomonadati</taxon>
        <taxon>Acidobacteriota</taxon>
        <taxon>Terriglobia</taxon>
        <taxon>Terriglobales</taxon>
        <taxon>Acidobacteriaceae</taxon>
        <taxon>Terriglobus</taxon>
    </lineage>
</organism>
<dbReference type="InterPro" id="IPR013780">
    <property type="entry name" value="Glyco_hydro_b"/>
</dbReference>
<feature type="region of interest" description="Disordered" evidence="3">
    <location>
        <begin position="138"/>
        <end position="167"/>
    </location>
</feature>
<evidence type="ECO:0000259" key="5">
    <source>
        <dbReference type="SMART" id="SM00642"/>
    </source>
</evidence>
<dbReference type="SUPFAM" id="SSF81296">
    <property type="entry name" value="E set domains"/>
    <property type="match status" value="1"/>
</dbReference>
<dbReference type="InterPro" id="IPR006047">
    <property type="entry name" value="GH13_cat_dom"/>
</dbReference>
<evidence type="ECO:0000256" key="1">
    <source>
        <dbReference type="ARBA" id="ARBA00022801"/>
    </source>
</evidence>
<dbReference type="EMBL" id="CP003379">
    <property type="protein sequence ID" value="AFL87538.1"/>
    <property type="molecule type" value="Genomic_DNA"/>
</dbReference>